<dbReference type="Ensembl" id="ENSSTUT00000082000.1">
    <property type="protein sequence ID" value="ENSSTUP00000076991.1"/>
    <property type="gene ID" value="ENSSTUG00000033681.1"/>
</dbReference>
<dbReference type="GO" id="GO:0031410">
    <property type="term" value="C:cytoplasmic vesicle"/>
    <property type="evidence" value="ECO:0007669"/>
    <property type="project" value="TreeGrafter"/>
</dbReference>
<dbReference type="AlphaFoldDB" id="A0A674C0Y6"/>
<dbReference type="Proteomes" id="UP000472277">
    <property type="component" value="Unassembled WGS sequence"/>
</dbReference>
<dbReference type="InterPro" id="IPR028097">
    <property type="entry name" value="FAM91_C_dom"/>
</dbReference>
<dbReference type="Pfam" id="PF14647">
    <property type="entry name" value="FAM91_N"/>
    <property type="match status" value="1"/>
</dbReference>
<reference evidence="5" key="2">
    <citation type="submission" date="2025-09" db="UniProtKB">
        <authorList>
            <consortium name="Ensembl"/>
        </authorList>
    </citation>
    <scope>IDENTIFICATION</scope>
</reference>
<dbReference type="GO" id="GO:0099041">
    <property type="term" value="P:vesicle tethering to Golgi"/>
    <property type="evidence" value="ECO:0007669"/>
    <property type="project" value="TreeGrafter"/>
</dbReference>
<dbReference type="GO" id="GO:0005802">
    <property type="term" value="C:trans-Golgi network"/>
    <property type="evidence" value="ECO:0007669"/>
    <property type="project" value="TreeGrafter"/>
</dbReference>
<evidence type="ECO:0000256" key="1">
    <source>
        <dbReference type="ARBA" id="ARBA00010319"/>
    </source>
</evidence>
<name>A0A674C0Y6_SALTR</name>
<feature type="region of interest" description="Disordered" evidence="2">
    <location>
        <begin position="664"/>
        <end position="708"/>
    </location>
</feature>
<dbReference type="Pfam" id="PF14648">
    <property type="entry name" value="FAM91_C"/>
    <property type="match status" value="1"/>
</dbReference>
<gene>
    <name evidence="5" type="primary">FAM91A1</name>
    <name evidence="5" type="synonym">LOC115190951</name>
</gene>
<feature type="compositionally biased region" description="Polar residues" evidence="2">
    <location>
        <begin position="685"/>
        <end position="703"/>
    </location>
</feature>
<accession>A0A674C0Y6</accession>
<organism evidence="5 6">
    <name type="scientific">Salmo trutta</name>
    <name type="common">Brown trout</name>
    <dbReference type="NCBI Taxonomy" id="8032"/>
    <lineage>
        <taxon>Eukaryota</taxon>
        <taxon>Metazoa</taxon>
        <taxon>Chordata</taxon>
        <taxon>Craniata</taxon>
        <taxon>Vertebrata</taxon>
        <taxon>Euteleostomi</taxon>
        <taxon>Actinopterygii</taxon>
        <taxon>Neopterygii</taxon>
        <taxon>Teleostei</taxon>
        <taxon>Protacanthopterygii</taxon>
        <taxon>Salmoniformes</taxon>
        <taxon>Salmonidae</taxon>
        <taxon>Salmoninae</taxon>
        <taxon>Salmo</taxon>
    </lineage>
</organism>
<dbReference type="PANTHER" id="PTHR28441">
    <property type="entry name" value="PROTEIN FAM91A1"/>
    <property type="match status" value="1"/>
</dbReference>
<evidence type="ECO:0000259" key="3">
    <source>
        <dbReference type="Pfam" id="PF14647"/>
    </source>
</evidence>
<evidence type="ECO:0000313" key="5">
    <source>
        <dbReference type="Ensembl" id="ENSSTUP00000076991.1"/>
    </source>
</evidence>
<comment type="similarity">
    <text evidence="1">Belongs to the FAM91 family.</text>
</comment>
<feature type="domain" description="FAM91 N-terminal" evidence="3">
    <location>
        <begin position="8"/>
        <end position="291"/>
    </location>
</feature>
<dbReference type="GeneTree" id="ENSGT00390000009543"/>
<dbReference type="GO" id="GO:0006886">
    <property type="term" value="P:intracellular protein transport"/>
    <property type="evidence" value="ECO:0007669"/>
    <property type="project" value="TreeGrafter"/>
</dbReference>
<dbReference type="InterPro" id="IPR028091">
    <property type="entry name" value="FAM91_N_dom"/>
</dbReference>
<dbReference type="PANTHER" id="PTHR28441:SF2">
    <property type="entry name" value="PROTEIN FAM91A1"/>
    <property type="match status" value="1"/>
</dbReference>
<reference evidence="5" key="1">
    <citation type="submission" date="2025-08" db="UniProtKB">
        <authorList>
            <consortium name="Ensembl"/>
        </authorList>
    </citation>
    <scope>IDENTIFICATION</scope>
</reference>
<dbReference type="InterPro" id="IPR039199">
    <property type="entry name" value="FAM91"/>
</dbReference>
<evidence type="ECO:0000313" key="6">
    <source>
        <dbReference type="Proteomes" id="UP000472277"/>
    </source>
</evidence>
<evidence type="ECO:0000256" key="2">
    <source>
        <dbReference type="SAM" id="MobiDB-lite"/>
    </source>
</evidence>
<sequence>MNTDVEFHIRQNYPWNKLPANVKQSVGNSQREYEKHVQLYSIRNQLRFRNNLVRHVRKDERKYYEELLKYSRDHLMLYPYHLSDIMVKGLRITPFSYYISIMEDIMNVEKSYDSLPNFTAADCLRLLGIGRNQYIDLMNQCRSSKKFFRRKTARDLLPSKPVEISVEPWWVAQTGYITEDDIRICSVAERKAIDKMIDSGPQLAGSMEYNVVLSLYNRGFIYLDVPISDDSCMSVPPLEGFVMNRVQGDYFETLLYKIFVSIDEQTNVSELQAIGEIKQYTIQNQITVHVKHVNKSHPHYKTHTHTQPQCNVCVGFPTPCPRSTVDPKQMLLSWEQGSPVMEAGSSATDTDTTSLEDQDNASVSSLSNPGPAAPPTKRIAFLFDSTLTAFLMMGNLSPNLKSHAVTMFEVGKLSDETLDSFLMELEKVESTAEGEAQRYFDHALTLRNTILFLRYNKELTTDQGPDLPNNGLPLDMLRCESLLGLDQATCSRVLNKNYKLLVSMAPLSNEIRPISSCTPQHIGPAIPEVSSIWFKLYLYHVTGQGPPSLLLSKGSRLRKLPDIFQVYDRLLITSWGHDPGVVPSSNVLAMLNDALTHSAVLIQGHGLQGHGETVHVPFPFDQEDLKGEFSSSNMCVHKALLLLREKVDLEHQCGYITMLNPNNRHRRRASESSDGDSHLGGGLEANSSTESFELVTEDNNGGKQTAEAPLTEDEWVPLELCFGMPLFSSELNRKICRKIASHGLCSKDSLQDLLHSSRKLSLKVLSFVQSFQGQPDPDSGVSGPLSQPPAESGVPLPALNLIFKDGQLREWSGRAPPPLHISALQKDQTL</sequence>
<feature type="domain" description="FAM91 C-terminal" evidence="4">
    <location>
        <begin position="376"/>
        <end position="809"/>
    </location>
</feature>
<feature type="region of interest" description="Disordered" evidence="2">
    <location>
        <begin position="341"/>
        <end position="372"/>
    </location>
</feature>
<protein>
    <submittedName>
        <fullName evidence="5">Family with sequence similarity 91 member A1</fullName>
    </submittedName>
</protein>
<evidence type="ECO:0000259" key="4">
    <source>
        <dbReference type="Pfam" id="PF14648"/>
    </source>
</evidence>
<keyword evidence="6" id="KW-1185">Reference proteome</keyword>
<proteinExistence type="inferred from homology"/>